<feature type="domain" description="DUF4145" evidence="1">
    <location>
        <begin position="120"/>
        <end position="207"/>
    </location>
</feature>
<evidence type="ECO:0000259" key="1">
    <source>
        <dbReference type="Pfam" id="PF13643"/>
    </source>
</evidence>
<dbReference type="EMBL" id="CABVJF010000014">
    <property type="protein sequence ID" value="VVQ10728.1"/>
    <property type="molecule type" value="Genomic_DNA"/>
</dbReference>
<evidence type="ECO:0000313" key="2">
    <source>
        <dbReference type="EMBL" id="VVQ10728.1"/>
    </source>
</evidence>
<proteinExistence type="predicted"/>
<evidence type="ECO:0000313" key="3">
    <source>
        <dbReference type="Proteomes" id="UP000381378"/>
    </source>
</evidence>
<name>A0A5E7ULU6_PSEFL</name>
<sequence length="244" mass="27212">MARITKKFEMTIDESIEKFPCKKCCLESNHRVVATYTERGSEDCGGGNTFDWTAFNQIIQCLGCEEISFRVESSNSEDWDHDDEGNTYWGSTVTYYPGRVVGSKIIDHTSLPLDIGEIYQEARSALDSDLLIISGIGIRAILDTICSDVKAKGRNLEQKIDDLHDRSLVTKEGVQTLHQIRVLGNNAAHRGKAHSKSQLLLALEVIEHILIGTYIIPYRAKKVFKHIEPKKIAAPVAPNNEPAA</sequence>
<organism evidence="2 3">
    <name type="scientific">Pseudomonas fluorescens</name>
    <dbReference type="NCBI Taxonomy" id="294"/>
    <lineage>
        <taxon>Bacteria</taxon>
        <taxon>Pseudomonadati</taxon>
        <taxon>Pseudomonadota</taxon>
        <taxon>Gammaproteobacteria</taxon>
        <taxon>Pseudomonadales</taxon>
        <taxon>Pseudomonadaceae</taxon>
        <taxon>Pseudomonas</taxon>
    </lineage>
</organism>
<dbReference type="AlphaFoldDB" id="A0A5E7ULU6"/>
<dbReference type="OrthoDB" id="6402073at2"/>
<protein>
    <recommendedName>
        <fullName evidence="1">DUF4145 domain-containing protein</fullName>
    </recommendedName>
</protein>
<dbReference type="InterPro" id="IPR025285">
    <property type="entry name" value="DUF4145"/>
</dbReference>
<reference evidence="2 3" key="1">
    <citation type="submission" date="2019-09" db="EMBL/GenBank/DDBJ databases">
        <authorList>
            <person name="Chandra G."/>
            <person name="Truman W A."/>
        </authorList>
    </citation>
    <scope>NUCLEOTIDE SEQUENCE [LARGE SCALE GENOMIC DNA]</scope>
    <source>
        <strain evidence="2">PS928</strain>
    </source>
</reference>
<dbReference type="Pfam" id="PF13643">
    <property type="entry name" value="DUF4145"/>
    <property type="match status" value="1"/>
</dbReference>
<gene>
    <name evidence="2" type="ORF">PS928_03651</name>
</gene>
<accession>A0A5E7ULU6</accession>
<dbReference type="Proteomes" id="UP000381378">
    <property type="component" value="Unassembled WGS sequence"/>
</dbReference>